<dbReference type="InParanoid" id="A0A4W3KD53"/>
<dbReference type="STRING" id="7868.ENSCMIP00000043495"/>
<dbReference type="Proteomes" id="UP000314986">
    <property type="component" value="Unassembled WGS sequence"/>
</dbReference>
<evidence type="ECO:0000313" key="2">
    <source>
        <dbReference type="Ensembl" id="ENSCMIP00000043495.1"/>
    </source>
</evidence>
<sequence>MAHALMPFVRGPEDRHYFTSFLDQRQAAFTRWSPFAEAPDENYPLAPLRRDVPLVDPCSGFVSAGADADLETGVKAIPSLVDLSGDVRPNHRAPNPAGRSQTPPNFPSFLEYETADDKQWNSRAVSTAALRAREGGWTSPVRVTPSSPRVPSSFKTHNFNFVVDPSEQVPGDGSDIERDLIARKYMYTSMTQRSYEDVHWDAKLPPKIKPPDATQEKKTDRVTLSSNANRYEPTTQQWQAITGFGIWDKFQSRPLNNVTKPITFSSPFPRIHQIPLYSGCFGGINTENVDNPHAEFTPFTMVRTQAPKQYQDVTHRPNLHTDKWLWPATQGDFRTFSPTADQMYGTGYPQSGEAALKYKHHAPFAKIVATIPPFNPFNKNPRRVLRI</sequence>
<feature type="region of interest" description="Disordered" evidence="1">
    <location>
        <begin position="85"/>
        <end position="106"/>
    </location>
</feature>
<dbReference type="PANTHER" id="PTHR34759">
    <property type="entry name" value="SPERMATOGENESIS-ASSOCIATED PROTEIN 48"/>
    <property type="match status" value="1"/>
</dbReference>
<gene>
    <name evidence="2" type="primary">spata48</name>
</gene>
<feature type="region of interest" description="Disordered" evidence="1">
    <location>
        <begin position="206"/>
        <end position="230"/>
    </location>
</feature>
<dbReference type="InterPro" id="IPR027867">
    <property type="entry name" value="SPATA48"/>
</dbReference>
<organism evidence="2 3">
    <name type="scientific">Callorhinchus milii</name>
    <name type="common">Ghost shark</name>
    <dbReference type="NCBI Taxonomy" id="7868"/>
    <lineage>
        <taxon>Eukaryota</taxon>
        <taxon>Metazoa</taxon>
        <taxon>Chordata</taxon>
        <taxon>Craniata</taxon>
        <taxon>Vertebrata</taxon>
        <taxon>Chondrichthyes</taxon>
        <taxon>Holocephali</taxon>
        <taxon>Chimaeriformes</taxon>
        <taxon>Callorhinchidae</taxon>
        <taxon>Callorhinchus</taxon>
    </lineage>
</organism>
<reference evidence="3" key="3">
    <citation type="journal article" date="2014" name="Nature">
        <title>Elephant shark genome provides unique insights into gnathostome evolution.</title>
        <authorList>
            <consortium name="International Elephant Shark Genome Sequencing Consortium"/>
            <person name="Venkatesh B."/>
            <person name="Lee A.P."/>
            <person name="Ravi V."/>
            <person name="Maurya A.K."/>
            <person name="Lian M.M."/>
            <person name="Swann J.B."/>
            <person name="Ohta Y."/>
            <person name="Flajnik M.F."/>
            <person name="Sutoh Y."/>
            <person name="Kasahara M."/>
            <person name="Hoon S."/>
            <person name="Gangu V."/>
            <person name="Roy S.W."/>
            <person name="Irimia M."/>
            <person name="Korzh V."/>
            <person name="Kondrychyn I."/>
            <person name="Lim Z.W."/>
            <person name="Tay B.H."/>
            <person name="Tohari S."/>
            <person name="Kong K.W."/>
            <person name="Ho S."/>
            <person name="Lorente-Galdos B."/>
            <person name="Quilez J."/>
            <person name="Marques-Bonet T."/>
            <person name="Raney B.J."/>
            <person name="Ingham P.W."/>
            <person name="Tay A."/>
            <person name="Hillier L.W."/>
            <person name="Minx P."/>
            <person name="Boehm T."/>
            <person name="Wilson R.K."/>
            <person name="Brenner S."/>
            <person name="Warren W.C."/>
        </authorList>
    </citation>
    <scope>NUCLEOTIDE SEQUENCE [LARGE SCALE GENOMIC DNA]</scope>
</reference>
<dbReference type="GeneTree" id="ENSGT00940000162844"/>
<dbReference type="GeneID" id="103181189"/>
<keyword evidence="3" id="KW-1185">Reference proteome</keyword>
<reference evidence="2" key="5">
    <citation type="submission" date="2025-09" db="UniProtKB">
        <authorList>
            <consortium name="Ensembl"/>
        </authorList>
    </citation>
    <scope>IDENTIFICATION</scope>
</reference>
<dbReference type="KEGG" id="cmk:103181189"/>
<dbReference type="Pfam" id="PF15073">
    <property type="entry name" value="SPATA48"/>
    <property type="match status" value="1"/>
</dbReference>
<dbReference type="OrthoDB" id="5983862at2759"/>
<protein>
    <recommendedName>
        <fullName evidence="4">Spermatogenesis-associated protein 48</fullName>
    </recommendedName>
</protein>
<evidence type="ECO:0000313" key="3">
    <source>
        <dbReference type="Proteomes" id="UP000314986"/>
    </source>
</evidence>
<reference evidence="3" key="1">
    <citation type="journal article" date="2006" name="Science">
        <title>Ancient noncoding elements conserved in the human genome.</title>
        <authorList>
            <person name="Venkatesh B."/>
            <person name="Kirkness E.F."/>
            <person name="Loh Y.H."/>
            <person name="Halpern A.L."/>
            <person name="Lee A.P."/>
            <person name="Johnson J."/>
            <person name="Dandona N."/>
            <person name="Viswanathan L.D."/>
            <person name="Tay A."/>
            <person name="Venter J.C."/>
            <person name="Strausberg R.L."/>
            <person name="Brenner S."/>
        </authorList>
    </citation>
    <scope>NUCLEOTIDE SEQUENCE [LARGE SCALE GENOMIC DNA]</scope>
</reference>
<dbReference type="Ensembl" id="ENSCMIT00000044117.1">
    <property type="protein sequence ID" value="ENSCMIP00000043495.1"/>
    <property type="gene ID" value="ENSCMIG00000018041.1"/>
</dbReference>
<name>A0A4W3KD53_CALMI</name>
<evidence type="ECO:0000256" key="1">
    <source>
        <dbReference type="SAM" id="MobiDB-lite"/>
    </source>
</evidence>
<evidence type="ECO:0008006" key="4">
    <source>
        <dbReference type="Google" id="ProtNLM"/>
    </source>
</evidence>
<dbReference type="CTD" id="100335160"/>
<reference evidence="2" key="4">
    <citation type="submission" date="2025-08" db="UniProtKB">
        <authorList>
            <consortium name="Ensembl"/>
        </authorList>
    </citation>
    <scope>IDENTIFICATION</scope>
</reference>
<accession>A0A4W3KD53</accession>
<dbReference type="OMA" id="NRRWNSR"/>
<dbReference type="AlphaFoldDB" id="A0A4W3KD53"/>
<reference evidence="3" key="2">
    <citation type="journal article" date="2007" name="PLoS Biol.">
        <title>Survey sequencing and comparative analysis of the elephant shark (Callorhinchus milii) genome.</title>
        <authorList>
            <person name="Venkatesh B."/>
            <person name="Kirkness E.F."/>
            <person name="Loh Y.H."/>
            <person name="Halpern A.L."/>
            <person name="Lee A.P."/>
            <person name="Johnson J."/>
            <person name="Dandona N."/>
            <person name="Viswanathan L.D."/>
            <person name="Tay A."/>
            <person name="Venter J.C."/>
            <person name="Strausberg R.L."/>
            <person name="Brenner S."/>
        </authorList>
    </citation>
    <scope>NUCLEOTIDE SEQUENCE [LARGE SCALE GENOMIC DNA]</scope>
</reference>
<dbReference type="PANTHER" id="PTHR34759:SF1">
    <property type="entry name" value="SPERMATOGENESIS-ASSOCIATED PROTEIN 48"/>
    <property type="match status" value="1"/>
</dbReference>
<proteinExistence type="predicted"/>